<comment type="caution">
    <text evidence="1">The sequence shown here is derived from an EMBL/GenBank/DDBJ whole genome shotgun (WGS) entry which is preliminary data.</text>
</comment>
<name>A0ABN9PWK6_9DINO</name>
<proteinExistence type="predicted"/>
<accession>A0ABN9PWK6</accession>
<dbReference type="Proteomes" id="UP001189429">
    <property type="component" value="Unassembled WGS sequence"/>
</dbReference>
<sequence length="165" mass="18457">MLFQPHLDALYSKQLQLPKTLKLHVQHDMLIFDQRLKDLATHQHELKQELRAQIQESRLDMKAKLDRQVADYRDQLRDICATSKKAVNAQLDSQVAEYHVQVQDVATKIDIICGMTDSFEAVQDQLRKPVLKALALKLAKTSVQSNPEDGACGGALPEAATLSGA</sequence>
<evidence type="ECO:0000313" key="1">
    <source>
        <dbReference type="EMBL" id="CAK0796446.1"/>
    </source>
</evidence>
<evidence type="ECO:0000313" key="2">
    <source>
        <dbReference type="Proteomes" id="UP001189429"/>
    </source>
</evidence>
<keyword evidence="2" id="KW-1185">Reference proteome</keyword>
<gene>
    <name evidence="1" type="ORF">PCOR1329_LOCUS5826</name>
</gene>
<dbReference type="EMBL" id="CAUYUJ010001550">
    <property type="protein sequence ID" value="CAK0796446.1"/>
    <property type="molecule type" value="Genomic_DNA"/>
</dbReference>
<protein>
    <submittedName>
        <fullName evidence="1">Uncharacterized protein</fullName>
    </submittedName>
</protein>
<organism evidence="1 2">
    <name type="scientific">Prorocentrum cordatum</name>
    <dbReference type="NCBI Taxonomy" id="2364126"/>
    <lineage>
        <taxon>Eukaryota</taxon>
        <taxon>Sar</taxon>
        <taxon>Alveolata</taxon>
        <taxon>Dinophyceae</taxon>
        <taxon>Prorocentrales</taxon>
        <taxon>Prorocentraceae</taxon>
        <taxon>Prorocentrum</taxon>
    </lineage>
</organism>
<reference evidence="1" key="1">
    <citation type="submission" date="2023-10" db="EMBL/GenBank/DDBJ databases">
        <authorList>
            <person name="Chen Y."/>
            <person name="Shah S."/>
            <person name="Dougan E. K."/>
            <person name="Thang M."/>
            <person name="Chan C."/>
        </authorList>
    </citation>
    <scope>NUCLEOTIDE SEQUENCE [LARGE SCALE GENOMIC DNA]</scope>
</reference>